<keyword evidence="1" id="KW-1133">Transmembrane helix</keyword>
<dbReference type="Proteomes" id="UP001331761">
    <property type="component" value="Unassembled WGS sequence"/>
</dbReference>
<dbReference type="EMBL" id="WIXE01015976">
    <property type="protein sequence ID" value="KAK5973038.1"/>
    <property type="molecule type" value="Genomic_DNA"/>
</dbReference>
<keyword evidence="3" id="KW-1185">Reference proteome</keyword>
<keyword evidence="1" id="KW-0472">Membrane</keyword>
<evidence type="ECO:0000313" key="3">
    <source>
        <dbReference type="Proteomes" id="UP001331761"/>
    </source>
</evidence>
<protein>
    <submittedName>
        <fullName evidence="2">Uncharacterized protein</fullName>
    </submittedName>
</protein>
<proteinExistence type="predicted"/>
<comment type="caution">
    <text evidence="2">The sequence shown here is derived from an EMBL/GenBank/DDBJ whole genome shotgun (WGS) entry which is preliminary data.</text>
</comment>
<dbReference type="AlphaFoldDB" id="A0AAN8IJR4"/>
<name>A0AAN8IJR4_TRICO</name>
<keyword evidence="1" id="KW-0812">Transmembrane</keyword>
<evidence type="ECO:0000256" key="1">
    <source>
        <dbReference type="SAM" id="Phobius"/>
    </source>
</evidence>
<reference evidence="2 3" key="1">
    <citation type="submission" date="2019-10" db="EMBL/GenBank/DDBJ databases">
        <title>Assembly and Annotation for the nematode Trichostrongylus colubriformis.</title>
        <authorList>
            <person name="Martin J."/>
        </authorList>
    </citation>
    <scope>NUCLEOTIDE SEQUENCE [LARGE SCALE GENOMIC DNA]</scope>
    <source>
        <strain evidence="2">G859</strain>
        <tissue evidence="2">Whole worm</tissue>
    </source>
</reference>
<gene>
    <name evidence="2" type="ORF">GCK32_012231</name>
</gene>
<accession>A0AAN8IJR4</accession>
<organism evidence="2 3">
    <name type="scientific">Trichostrongylus colubriformis</name>
    <name type="common">Black scour worm</name>
    <dbReference type="NCBI Taxonomy" id="6319"/>
    <lineage>
        <taxon>Eukaryota</taxon>
        <taxon>Metazoa</taxon>
        <taxon>Ecdysozoa</taxon>
        <taxon>Nematoda</taxon>
        <taxon>Chromadorea</taxon>
        <taxon>Rhabditida</taxon>
        <taxon>Rhabditina</taxon>
        <taxon>Rhabditomorpha</taxon>
        <taxon>Strongyloidea</taxon>
        <taxon>Trichostrongylidae</taxon>
        <taxon>Trichostrongylus</taxon>
    </lineage>
</organism>
<sequence length="205" mass="23076">MSLDVLAACSCVKDIHEKCGFLVTAPRHASPSLASYILDDPDFGRMAYTVSILLMFSFVILLLMLRSIKRSSSTVQMEALLEAMRFREELDIQERQRRRLMKAKTKVSAWLTKTNGDIRGWKSSPALMQQRRTTSSTISEIPRVVVTVAGDAREERSRTPCLSLMYDFAEEEQQSRSPSRCSISLDLDQGPPVELPTHSLSLDSC</sequence>
<evidence type="ECO:0000313" key="2">
    <source>
        <dbReference type="EMBL" id="KAK5973038.1"/>
    </source>
</evidence>
<feature type="transmembrane region" description="Helical" evidence="1">
    <location>
        <begin position="46"/>
        <end position="65"/>
    </location>
</feature>